<dbReference type="Pfam" id="PF01695">
    <property type="entry name" value="IstB_IS21"/>
    <property type="match status" value="1"/>
</dbReference>
<dbReference type="EMBL" id="BARS01002473">
    <property type="protein sequence ID" value="GAF85463.1"/>
    <property type="molecule type" value="Genomic_DNA"/>
</dbReference>
<name>X0SWC1_9ZZZZ</name>
<dbReference type="Gene3D" id="3.40.50.300">
    <property type="entry name" value="P-loop containing nucleotide triphosphate hydrolases"/>
    <property type="match status" value="2"/>
</dbReference>
<dbReference type="GO" id="GO:0005524">
    <property type="term" value="F:ATP binding"/>
    <property type="evidence" value="ECO:0007669"/>
    <property type="project" value="InterPro"/>
</dbReference>
<dbReference type="PANTHER" id="PTHR30050:SF4">
    <property type="entry name" value="ATP-BINDING PROTEIN RV3427C IN INSERTION SEQUENCE-RELATED"/>
    <property type="match status" value="1"/>
</dbReference>
<dbReference type="SMART" id="SM00382">
    <property type="entry name" value="AAA"/>
    <property type="match status" value="1"/>
</dbReference>
<proteinExistence type="predicted"/>
<feature type="non-terminal residue" evidence="2">
    <location>
        <position position="1"/>
    </location>
</feature>
<dbReference type="InterPro" id="IPR003593">
    <property type="entry name" value="AAA+_ATPase"/>
</dbReference>
<organism evidence="2">
    <name type="scientific">marine sediment metagenome</name>
    <dbReference type="NCBI Taxonomy" id="412755"/>
    <lineage>
        <taxon>unclassified sequences</taxon>
        <taxon>metagenomes</taxon>
        <taxon>ecological metagenomes</taxon>
    </lineage>
</organism>
<protein>
    <recommendedName>
        <fullName evidence="1">AAA+ ATPase domain-containing protein</fullName>
    </recommendedName>
</protein>
<evidence type="ECO:0000259" key="1">
    <source>
        <dbReference type="SMART" id="SM00382"/>
    </source>
</evidence>
<dbReference type="InterPro" id="IPR027417">
    <property type="entry name" value="P-loop_NTPase"/>
</dbReference>
<reference evidence="2" key="1">
    <citation type="journal article" date="2014" name="Front. Microbiol.">
        <title>High frequency of phylogenetically diverse reductive dehalogenase-homologous genes in deep subseafloor sedimentary metagenomes.</title>
        <authorList>
            <person name="Kawai M."/>
            <person name="Futagami T."/>
            <person name="Toyoda A."/>
            <person name="Takaki Y."/>
            <person name="Nishi S."/>
            <person name="Hori S."/>
            <person name="Arai W."/>
            <person name="Tsubouchi T."/>
            <person name="Morono Y."/>
            <person name="Uchiyama I."/>
            <person name="Ito T."/>
            <person name="Fujiyama A."/>
            <person name="Inagaki F."/>
            <person name="Takami H."/>
        </authorList>
    </citation>
    <scope>NUCLEOTIDE SEQUENCE</scope>
    <source>
        <strain evidence="2">Expedition CK06-06</strain>
    </source>
</reference>
<feature type="domain" description="AAA+ ATPase" evidence="1">
    <location>
        <begin position="120"/>
        <end position="254"/>
    </location>
</feature>
<dbReference type="PANTHER" id="PTHR30050">
    <property type="entry name" value="CHROMOSOMAL REPLICATION INITIATOR PROTEIN DNAA"/>
    <property type="match status" value="1"/>
</dbReference>
<comment type="caution">
    <text evidence="2">The sequence shown here is derived from an EMBL/GenBank/DDBJ whole genome shotgun (WGS) entry which is preliminary data.</text>
</comment>
<dbReference type="SUPFAM" id="SSF52540">
    <property type="entry name" value="P-loop containing nucleoside triphosphate hydrolases"/>
    <property type="match status" value="2"/>
</dbReference>
<dbReference type="AlphaFoldDB" id="X0SWC1"/>
<evidence type="ECO:0000313" key="2">
    <source>
        <dbReference type="EMBL" id="GAF85463.1"/>
    </source>
</evidence>
<gene>
    <name evidence="2" type="ORF">S01H1_04709</name>
</gene>
<sequence>DDLGTQSSTPWAQEKLYQILNYRYNARLPTVITTNRELEEIDLRLRSRLVDPDLTEIVGIIAPDFRGSSTDRGQSELSSLSLHADKTFESFDLRTHELPAKERESLKRAFLTAKEYAKDPQDWLVFTGPYGCGKTHLAAAIANYRVERGYPALFEVVPDLLDHLRATFSPQSQISYDKRFEEIRTAPLLILDDLGTQSATPWAREKLFQLLNYRYNGRLPTVITLAEESEVDGWLKSRIFDVSRCSVFDVLAPSYRSDERPQKRRSRRRRG</sequence>
<accession>X0SWC1</accession>
<dbReference type="GO" id="GO:0006260">
    <property type="term" value="P:DNA replication"/>
    <property type="evidence" value="ECO:0007669"/>
    <property type="project" value="TreeGrafter"/>
</dbReference>
<dbReference type="InterPro" id="IPR002611">
    <property type="entry name" value="IstB_ATP-bd"/>
</dbReference>
<dbReference type="CDD" id="cd00009">
    <property type="entry name" value="AAA"/>
    <property type="match status" value="1"/>
</dbReference>